<dbReference type="EMBL" id="VMRY01000012">
    <property type="protein sequence ID" value="TVT57652.1"/>
    <property type="molecule type" value="Genomic_DNA"/>
</dbReference>
<keyword evidence="1" id="KW-0285">Flavoprotein</keyword>
<evidence type="ECO:0000259" key="3">
    <source>
        <dbReference type="PROSITE" id="PS50902"/>
    </source>
</evidence>
<keyword evidence="2" id="KW-0288">FMN</keyword>
<feature type="non-terminal residue" evidence="4">
    <location>
        <position position="29"/>
    </location>
</feature>
<dbReference type="PROSITE" id="PS50902">
    <property type="entry name" value="FLAVODOXIN_LIKE"/>
    <property type="match status" value="1"/>
</dbReference>
<organism evidence="4 5">
    <name type="scientific">Sedimenticola thiotaurini</name>
    <dbReference type="NCBI Taxonomy" id="1543721"/>
    <lineage>
        <taxon>Bacteria</taxon>
        <taxon>Pseudomonadati</taxon>
        <taxon>Pseudomonadota</taxon>
        <taxon>Gammaproteobacteria</taxon>
        <taxon>Chromatiales</taxon>
        <taxon>Sedimenticolaceae</taxon>
        <taxon>Sedimenticola</taxon>
    </lineage>
</organism>
<dbReference type="Proteomes" id="UP000317355">
    <property type="component" value="Unassembled WGS sequence"/>
</dbReference>
<evidence type="ECO:0000256" key="1">
    <source>
        <dbReference type="ARBA" id="ARBA00022630"/>
    </source>
</evidence>
<protein>
    <submittedName>
        <fullName evidence="4">NAD(P)H-quinone oxidoreductase</fullName>
    </submittedName>
</protein>
<comment type="caution">
    <text evidence="4">The sequence shown here is derived from an EMBL/GenBank/DDBJ whole genome shotgun (WGS) entry which is preliminary data.</text>
</comment>
<name>A0A558D9E9_9GAMM</name>
<dbReference type="InterPro" id="IPR008254">
    <property type="entry name" value="Flavodoxin/NO_synth"/>
</dbReference>
<gene>
    <name evidence="4" type="ORF">FHK82_05430</name>
</gene>
<dbReference type="Gene3D" id="3.40.50.360">
    <property type="match status" value="1"/>
</dbReference>
<evidence type="ECO:0000313" key="5">
    <source>
        <dbReference type="Proteomes" id="UP000317355"/>
    </source>
</evidence>
<evidence type="ECO:0000313" key="4">
    <source>
        <dbReference type="EMBL" id="TVT57652.1"/>
    </source>
</evidence>
<reference evidence="4 5" key="1">
    <citation type="submission" date="2019-07" db="EMBL/GenBank/DDBJ databases">
        <title>The pathways for chlorine oxyanion respiration interact through the shared metabolite chlorate.</title>
        <authorList>
            <person name="Barnum T.P."/>
            <person name="Cheng Y."/>
            <person name="Hill K.A."/>
            <person name="Lucas L.N."/>
            <person name="Carlson H.K."/>
            <person name="Coates J.D."/>
        </authorList>
    </citation>
    <scope>NUCLEOTIDE SEQUENCE [LARGE SCALE GENOMIC DNA]</scope>
    <source>
        <strain evidence="4">BK-3</strain>
    </source>
</reference>
<evidence type="ECO:0000256" key="2">
    <source>
        <dbReference type="ARBA" id="ARBA00022643"/>
    </source>
</evidence>
<dbReference type="InterPro" id="IPR029039">
    <property type="entry name" value="Flavoprotein-like_sf"/>
</dbReference>
<proteinExistence type="predicted"/>
<dbReference type="GO" id="GO:0010181">
    <property type="term" value="F:FMN binding"/>
    <property type="evidence" value="ECO:0007669"/>
    <property type="project" value="InterPro"/>
</dbReference>
<sequence>MAEILILYYSRYGATAEMARQIARGVEEI</sequence>
<feature type="domain" description="Flavodoxin-like" evidence="3">
    <location>
        <begin position="4"/>
        <end position="29"/>
    </location>
</feature>
<dbReference type="SUPFAM" id="SSF52218">
    <property type="entry name" value="Flavoproteins"/>
    <property type="match status" value="1"/>
</dbReference>
<dbReference type="AlphaFoldDB" id="A0A558D9E9"/>
<accession>A0A558D9E9</accession>